<evidence type="ECO:0000313" key="3">
    <source>
        <dbReference type="EMBL" id="KAL1386740.1"/>
    </source>
</evidence>
<evidence type="ECO:0000259" key="2">
    <source>
        <dbReference type="PROSITE" id="PS50097"/>
    </source>
</evidence>
<dbReference type="SMART" id="SM00225">
    <property type="entry name" value="BTB"/>
    <property type="match status" value="1"/>
</dbReference>
<feature type="region of interest" description="Disordered" evidence="1">
    <location>
        <begin position="1"/>
        <end position="20"/>
    </location>
</feature>
<dbReference type="SUPFAM" id="SSF49599">
    <property type="entry name" value="TRAF domain-like"/>
    <property type="match status" value="1"/>
</dbReference>
<gene>
    <name evidence="3" type="ORF">pipiens_003277</name>
</gene>
<dbReference type="Gene3D" id="2.60.210.10">
    <property type="entry name" value="Apoptosis, Tumor Necrosis Factor Receptor Associated Protein 2, Chain A"/>
    <property type="match status" value="1"/>
</dbReference>
<protein>
    <recommendedName>
        <fullName evidence="2">BTB domain-containing protein</fullName>
    </recommendedName>
</protein>
<evidence type="ECO:0000313" key="4">
    <source>
        <dbReference type="Proteomes" id="UP001562425"/>
    </source>
</evidence>
<accession>A0ABD1D0R4</accession>
<dbReference type="EMBL" id="JBEHCU010008216">
    <property type="protein sequence ID" value="KAL1386740.1"/>
    <property type="molecule type" value="Genomic_DNA"/>
</dbReference>
<sequence length="351" mass="39880">MSRKSENTPKSREPRGPTTSVTRNSYLKWTQLGFPEIHFSWVIENFSIWIASVKRRKVKIAYSPEFPAGPSATKWRMVFRIDDRQTSLFLDPVECPENMQVQFYFKVYGNCRVLVTGGFTLKFTPDADEFQGCKNLYNVYRLVEEAKIRGNELTISCEVVIEEILRKNVQSNSADIQKFHVANAKLHADMGKLLQMDNFGDVELVVGNRTFTAYKGILAARSSVFADMFEGQGNRFQIDDMEPSMFEEVLRYIYTDQVSDLGVLKFPLFAAAHRFNIGTLKQLCQDAILAGLSADTVVEALKTGANCEAHEMKHKTLAFICNESIEMPEVRGWDELQQSLPGLASEALYIF</sequence>
<comment type="caution">
    <text evidence="3">The sequence shown here is derived from an EMBL/GenBank/DDBJ whole genome shotgun (WGS) entry which is preliminary data.</text>
</comment>
<dbReference type="GO" id="GO:0030163">
    <property type="term" value="P:protein catabolic process"/>
    <property type="evidence" value="ECO:0007669"/>
    <property type="project" value="UniProtKB-ARBA"/>
</dbReference>
<reference evidence="3 4" key="1">
    <citation type="submission" date="2024-05" db="EMBL/GenBank/DDBJ databases">
        <title>Culex pipiens pipiens assembly and annotation.</title>
        <authorList>
            <person name="Alout H."/>
            <person name="Durand T."/>
        </authorList>
    </citation>
    <scope>NUCLEOTIDE SEQUENCE [LARGE SCALE GENOMIC DNA]</scope>
    <source>
        <strain evidence="3">HA-2024</strain>
        <tissue evidence="3">Whole body</tissue>
    </source>
</reference>
<dbReference type="SUPFAM" id="SSF54695">
    <property type="entry name" value="POZ domain"/>
    <property type="match status" value="1"/>
</dbReference>
<dbReference type="Pfam" id="PF00651">
    <property type="entry name" value="BTB"/>
    <property type="match status" value="1"/>
</dbReference>
<name>A0ABD1D0R4_CULPP</name>
<dbReference type="InterPro" id="IPR000210">
    <property type="entry name" value="BTB/POZ_dom"/>
</dbReference>
<dbReference type="PANTHER" id="PTHR24413">
    <property type="entry name" value="SPECKLE-TYPE POZ PROTEIN"/>
    <property type="match status" value="1"/>
</dbReference>
<dbReference type="Proteomes" id="UP001562425">
    <property type="component" value="Unassembled WGS sequence"/>
</dbReference>
<feature type="domain" description="BTB" evidence="2">
    <location>
        <begin position="200"/>
        <end position="259"/>
    </location>
</feature>
<dbReference type="AlphaFoldDB" id="A0ABD1D0R4"/>
<organism evidence="3 4">
    <name type="scientific">Culex pipiens pipiens</name>
    <name type="common">Northern house mosquito</name>
    <dbReference type="NCBI Taxonomy" id="38569"/>
    <lineage>
        <taxon>Eukaryota</taxon>
        <taxon>Metazoa</taxon>
        <taxon>Ecdysozoa</taxon>
        <taxon>Arthropoda</taxon>
        <taxon>Hexapoda</taxon>
        <taxon>Insecta</taxon>
        <taxon>Pterygota</taxon>
        <taxon>Neoptera</taxon>
        <taxon>Endopterygota</taxon>
        <taxon>Diptera</taxon>
        <taxon>Nematocera</taxon>
        <taxon>Culicoidea</taxon>
        <taxon>Culicidae</taxon>
        <taxon>Culicinae</taxon>
        <taxon>Culicini</taxon>
        <taxon>Culex</taxon>
        <taxon>Culex</taxon>
    </lineage>
</organism>
<dbReference type="Gene3D" id="3.30.710.10">
    <property type="entry name" value="Potassium Channel Kv1.1, Chain A"/>
    <property type="match status" value="1"/>
</dbReference>
<dbReference type="CDD" id="cd00121">
    <property type="entry name" value="MATH"/>
    <property type="match status" value="1"/>
</dbReference>
<evidence type="ECO:0000256" key="1">
    <source>
        <dbReference type="SAM" id="MobiDB-lite"/>
    </source>
</evidence>
<dbReference type="InterPro" id="IPR002083">
    <property type="entry name" value="MATH/TRAF_dom"/>
</dbReference>
<dbReference type="PROSITE" id="PS50097">
    <property type="entry name" value="BTB"/>
    <property type="match status" value="1"/>
</dbReference>
<dbReference type="InterPro" id="IPR011333">
    <property type="entry name" value="SKP1/BTB/POZ_sf"/>
</dbReference>
<feature type="compositionally biased region" description="Basic and acidic residues" evidence="1">
    <location>
        <begin position="1"/>
        <end position="15"/>
    </location>
</feature>
<keyword evidence="4" id="KW-1185">Reference proteome</keyword>
<dbReference type="InterPro" id="IPR008974">
    <property type="entry name" value="TRAF-like"/>
</dbReference>
<proteinExistence type="predicted"/>